<sequence length="655" mass="71514">MAVERFTDGSASAGSADPVSSTSVDVNTKLLSLPNCVQRMQQNGDIPSIDDDIDKLWALLSVMEKPQIDAQDEDGDTALHNATRRGLKRVAIKLFSVAADIFLKNNNGYQPKPDINSLGKTPLLAASQEGHLEIIKLLLRANPFLLNWAPGSVKCTPLHGAAYYDREGSVDILLEAGARINLCDNDGWTPLMTAICRTNEAATKKLLGHQPDGQDLQLETRDALGNAPLEKAAQKGFAAGIRLLINAGADYNSRDQQFKRPVLTIASYLRHTESIQVLLESGKITDGNIPDMKGWSAIGFASAFGNTKIVELLLRHEVLLSLSVETKTQALIQGCMQGCESVVSLLLGPMGNVPIDAYLAGKTGLHYACHATTEDLQSIDPQWHGSDDLSEDERRDPAFQSGRHDSVVRLLLRRGAKPGTKSSLQETALHFAAEGGDPTRLNIILEHIEHGETSSMNSERETALCVAFKGKNPKSAMRTLLTSPKLKTAEFGKDDTKHDALLWAAGNSETHDIAKLLILKGSMATKDYNAPLKSTQWSVIEWVVFYKLPQVLWLLIANSPRSSQIETSLGQAMQLAAGEPRLLQNQMTDHSAVPVVGTGPPQYEAKDGDIQSQRSDRQILIDILQHPPIGLLCRDSETYDLPGFEDRHKNVLDNL</sequence>
<dbReference type="PROSITE" id="PS50297">
    <property type="entry name" value="ANK_REP_REGION"/>
    <property type="match status" value="3"/>
</dbReference>
<proteinExistence type="predicted"/>
<protein>
    <recommendedName>
        <fullName evidence="7">Ankyrin</fullName>
    </recommendedName>
</protein>
<evidence type="ECO:0008006" key="7">
    <source>
        <dbReference type="Google" id="ProtNLM"/>
    </source>
</evidence>
<dbReference type="PRINTS" id="PR01415">
    <property type="entry name" value="ANKYRIN"/>
</dbReference>
<evidence type="ECO:0000256" key="4">
    <source>
        <dbReference type="SAM" id="MobiDB-lite"/>
    </source>
</evidence>
<dbReference type="AlphaFoldDB" id="A0A9W8RRV5"/>
<name>A0A9W8RRV5_9HYPO</name>
<dbReference type="Pfam" id="PF12796">
    <property type="entry name" value="Ank_2"/>
    <property type="match status" value="3"/>
</dbReference>
<feature type="repeat" description="ANK" evidence="3">
    <location>
        <begin position="224"/>
        <end position="256"/>
    </location>
</feature>
<feature type="repeat" description="ANK" evidence="3">
    <location>
        <begin position="74"/>
        <end position="106"/>
    </location>
</feature>
<keyword evidence="2 3" id="KW-0040">ANK repeat</keyword>
<comment type="caution">
    <text evidence="5">The sequence shown here is derived from an EMBL/GenBank/DDBJ whole genome shotgun (WGS) entry which is preliminary data.</text>
</comment>
<feature type="repeat" description="ANK" evidence="3">
    <location>
        <begin position="118"/>
        <end position="142"/>
    </location>
</feature>
<feature type="region of interest" description="Disordered" evidence="4">
    <location>
        <begin position="1"/>
        <end position="24"/>
    </location>
</feature>
<evidence type="ECO:0000256" key="3">
    <source>
        <dbReference type="PROSITE-ProRule" id="PRU00023"/>
    </source>
</evidence>
<dbReference type="Gene3D" id="1.25.40.20">
    <property type="entry name" value="Ankyrin repeat-containing domain"/>
    <property type="match status" value="2"/>
</dbReference>
<keyword evidence="1" id="KW-0677">Repeat</keyword>
<feature type="compositionally biased region" description="Polar residues" evidence="4">
    <location>
        <begin position="9"/>
        <end position="24"/>
    </location>
</feature>
<dbReference type="SUPFAM" id="SSF48403">
    <property type="entry name" value="Ankyrin repeat"/>
    <property type="match status" value="2"/>
</dbReference>
<evidence type="ECO:0000256" key="2">
    <source>
        <dbReference type="ARBA" id="ARBA00023043"/>
    </source>
</evidence>
<evidence type="ECO:0000313" key="6">
    <source>
        <dbReference type="Proteomes" id="UP001152049"/>
    </source>
</evidence>
<organism evidence="5 6">
    <name type="scientific">Fusarium torreyae</name>
    <dbReference type="NCBI Taxonomy" id="1237075"/>
    <lineage>
        <taxon>Eukaryota</taxon>
        <taxon>Fungi</taxon>
        <taxon>Dikarya</taxon>
        <taxon>Ascomycota</taxon>
        <taxon>Pezizomycotina</taxon>
        <taxon>Sordariomycetes</taxon>
        <taxon>Hypocreomycetidae</taxon>
        <taxon>Hypocreales</taxon>
        <taxon>Nectriaceae</taxon>
        <taxon>Fusarium</taxon>
    </lineage>
</organism>
<dbReference type="InterPro" id="IPR002110">
    <property type="entry name" value="Ankyrin_rpt"/>
</dbReference>
<reference evidence="5" key="1">
    <citation type="submission" date="2022-09" db="EMBL/GenBank/DDBJ databases">
        <title>Fusarium specimens isolated from Avocado Roots.</title>
        <authorList>
            <person name="Stajich J."/>
            <person name="Roper C."/>
            <person name="Heimlech-Rivalta G."/>
        </authorList>
    </citation>
    <scope>NUCLEOTIDE SEQUENCE</scope>
    <source>
        <strain evidence="5">CF00136</strain>
    </source>
</reference>
<dbReference type="EMBL" id="JAOQAZ010000032">
    <property type="protein sequence ID" value="KAJ4249867.1"/>
    <property type="molecule type" value="Genomic_DNA"/>
</dbReference>
<accession>A0A9W8RRV5</accession>
<dbReference type="InterPro" id="IPR050889">
    <property type="entry name" value="Dendritic_Spine_Reg/Scaffold"/>
</dbReference>
<dbReference type="SMART" id="SM00248">
    <property type="entry name" value="ANK"/>
    <property type="match status" value="10"/>
</dbReference>
<feature type="region of interest" description="Disordered" evidence="4">
    <location>
        <begin position="379"/>
        <end position="400"/>
    </location>
</feature>
<dbReference type="PANTHER" id="PTHR24166:SF48">
    <property type="entry name" value="PROTEIN VAPYRIN"/>
    <property type="match status" value="1"/>
</dbReference>
<feature type="repeat" description="ANK" evidence="3">
    <location>
        <begin position="156"/>
        <end position="185"/>
    </location>
</feature>
<dbReference type="InterPro" id="IPR036770">
    <property type="entry name" value="Ankyrin_rpt-contain_sf"/>
</dbReference>
<evidence type="ECO:0000313" key="5">
    <source>
        <dbReference type="EMBL" id="KAJ4249867.1"/>
    </source>
</evidence>
<keyword evidence="6" id="KW-1185">Reference proteome</keyword>
<gene>
    <name evidence="5" type="ORF">NW762_012210</name>
</gene>
<dbReference type="PANTHER" id="PTHR24166">
    <property type="entry name" value="ROLLING PEBBLES, ISOFORM B"/>
    <property type="match status" value="1"/>
</dbReference>
<evidence type="ECO:0000256" key="1">
    <source>
        <dbReference type="ARBA" id="ARBA00022737"/>
    </source>
</evidence>
<dbReference type="Proteomes" id="UP001152049">
    <property type="component" value="Unassembled WGS sequence"/>
</dbReference>
<dbReference type="PROSITE" id="PS50088">
    <property type="entry name" value="ANK_REPEAT"/>
    <property type="match status" value="4"/>
</dbReference>
<dbReference type="OrthoDB" id="341259at2759"/>